<gene>
    <name evidence="1" type="ORF">AB3X52_02230</name>
</gene>
<dbReference type="PANTHER" id="PTHR37816">
    <property type="entry name" value="YALI0E33011P"/>
    <property type="match status" value="1"/>
</dbReference>
<proteinExistence type="predicted"/>
<keyword evidence="2" id="KW-1185">Reference proteome</keyword>
<dbReference type="Proteomes" id="UP001556631">
    <property type="component" value="Unassembled WGS sequence"/>
</dbReference>
<name>A0ABV3SU22_9ACTN</name>
<evidence type="ECO:0000313" key="2">
    <source>
        <dbReference type="Proteomes" id="UP001556631"/>
    </source>
</evidence>
<dbReference type="RefSeq" id="WP_367991099.1">
    <property type="nucleotide sequence ID" value="NZ_JBFPJR010000003.1"/>
</dbReference>
<dbReference type="EMBL" id="JBFPJR010000003">
    <property type="protein sequence ID" value="MEX0426421.1"/>
    <property type="molecule type" value="Genomic_DNA"/>
</dbReference>
<reference evidence="1 2" key="1">
    <citation type="submission" date="2024-07" db="EMBL/GenBank/DDBJ databases">
        <authorList>
            <person name="Lee S."/>
            <person name="Kang M."/>
        </authorList>
    </citation>
    <scope>NUCLEOTIDE SEQUENCE [LARGE SCALE GENOMIC DNA]</scope>
    <source>
        <strain evidence="1 2">DS6</strain>
    </source>
</reference>
<dbReference type="SUPFAM" id="SSF52540">
    <property type="entry name" value="P-loop containing nucleoside triphosphate hydrolases"/>
    <property type="match status" value="1"/>
</dbReference>
<protein>
    <submittedName>
        <fullName evidence="1">AAA family ATPase</fullName>
    </submittedName>
</protein>
<dbReference type="PANTHER" id="PTHR37816:SF1">
    <property type="entry name" value="TOXIN"/>
    <property type="match status" value="1"/>
</dbReference>
<comment type="caution">
    <text evidence="1">The sequence shown here is derived from an EMBL/GenBank/DDBJ whole genome shotgun (WGS) entry which is preliminary data.</text>
</comment>
<dbReference type="InterPro" id="IPR027417">
    <property type="entry name" value="P-loop_NTPase"/>
</dbReference>
<organism evidence="1 2">
    <name type="scientific">Nocardioides eburneus</name>
    <dbReference type="NCBI Taxonomy" id="3231482"/>
    <lineage>
        <taxon>Bacteria</taxon>
        <taxon>Bacillati</taxon>
        <taxon>Actinomycetota</taxon>
        <taxon>Actinomycetes</taxon>
        <taxon>Propionibacteriales</taxon>
        <taxon>Nocardioidaceae</taxon>
        <taxon>Nocardioides</taxon>
    </lineage>
</organism>
<evidence type="ECO:0000313" key="1">
    <source>
        <dbReference type="EMBL" id="MEX0426421.1"/>
    </source>
</evidence>
<accession>A0ABV3SU22</accession>
<sequence length="188" mass="21422">MSVLGPDDALPYRPRRILVGGTSGSGKSTLAKRLSHLLGVPYTEIDALFHGEDWTPRAEFIADVEALAGRESWITEYQYDAARPILLAHCDLVVYLLLDRHLVMSRVVARTVRRSLRREVLWNGNVEPRLRTILRDRDHIIRWAWRTHGLGPGRVEHLAATRPDLPIVVLRSPAEIRRWISAVSAERD</sequence>
<dbReference type="InterPro" id="IPR052922">
    <property type="entry name" value="Cytidylate_Kinase-2"/>
</dbReference>
<dbReference type="Gene3D" id="3.40.50.300">
    <property type="entry name" value="P-loop containing nucleotide triphosphate hydrolases"/>
    <property type="match status" value="1"/>
</dbReference>